<dbReference type="EMBL" id="BAABEY010000031">
    <property type="protein sequence ID" value="GAA4444115.1"/>
    <property type="molecule type" value="Genomic_DNA"/>
</dbReference>
<comment type="caution">
    <text evidence="1">The sequence shown here is derived from an EMBL/GenBank/DDBJ whole genome shotgun (WGS) entry which is preliminary data.</text>
</comment>
<dbReference type="Proteomes" id="UP001501508">
    <property type="component" value="Unassembled WGS sequence"/>
</dbReference>
<accession>A0ABP8M760</accession>
<gene>
    <name evidence="1" type="ORF">GCM10023091_33790</name>
</gene>
<reference evidence="2" key="1">
    <citation type="journal article" date="2019" name="Int. J. Syst. Evol. Microbiol.">
        <title>The Global Catalogue of Microorganisms (GCM) 10K type strain sequencing project: providing services to taxonomists for standard genome sequencing and annotation.</title>
        <authorList>
            <consortium name="The Broad Institute Genomics Platform"/>
            <consortium name="The Broad Institute Genome Sequencing Center for Infectious Disease"/>
            <person name="Wu L."/>
            <person name="Ma J."/>
        </authorList>
    </citation>
    <scope>NUCLEOTIDE SEQUENCE [LARGE SCALE GENOMIC DNA]</scope>
    <source>
        <strain evidence="2">JCM 31920</strain>
    </source>
</reference>
<organism evidence="1 2">
    <name type="scientific">Ravibacter arvi</name>
    <dbReference type="NCBI Taxonomy" id="2051041"/>
    <lineage>
        <taxon>Bacteria</taxon>
        <taxon>Pseudomonadati</taxon>
        <taxon>Bacteroidota</taxon>
        <taxon>Cytophagia</taxon>
        <taxon>Cytophagales</taxon>
        <taxon>Spirosomataceae</taxon>
        <taxon>Ravibacter</taxon>
    </lineage>
</organism>
<evidence type="ECO:0000313" key="2">
    <source>
        <dbReference type="Proteomes" id="UP001501508"/>
    </source>
</evidence>
<sequence length="60" mass="6776">MFDIKRKFMPLFNAIGFFNGEVCTTALEGRSARLSHHLSQLGKSRTKSLDLRGFPVDYVA</sequence>
<keyword evidence="2" id="KW-1185">Reference proteome</keyword>
<dbReference type="RefSeq" id="WP_345031358.1">
    <property type="nucleotide sequence ID" value="NZ_BAABEY010000031.1"/>
</dbReference>
<proteinExistence type="predicted"/>
<evidence type="ECO:0000313" key="1">
    <source>
        <dbReference type="EMBL" id="GAA4444115.1"/>
    </source>
</evidence>
<name>A0ABP8M760_9BACT</name>
<protein>
    <submittedName>
        <fullName evidence="1">Uncharacterized protein</fullName>
    </submittedName>
</protein>